<proteinExistence type="predicted"/>
<protein>
    <recommendedName>
        <fullName evidence="4">Phage protein</fullName>
    </recommendedName>
</protein>
<feature type="region of interest" description="Disordered" evidence="1">
    <location>
        <begin position="69"/>
        <end position="96"/>
    </location>
</feature>
<evidence type="ECO:0008006" key="4">
    <source>
        <dbReference type="Google" id="ProtNLM"/>
    </source>
</evidence>
<keyword evidence="3" id="KW-1185">Reference proteome</keyword>
<evidence type="ECO:0000313" key="2">
    <source>
        <dbReference type="EMBL" id="CAI8595666.1"/>
    </source>
</evidence>
<reference evidence="2 3" key="1">
    <citation type="submission" date="2023-01" db="EMBL/GenBank/DDBJ databases">
        <authorList>
            <person name="Kreplak J."/>
        </authorList>
    </citation>
    <scope>NUCLEOTIDE SEQUENCE [LARGE SCALE GENOMIC DNA]</scope>
</reference>
<name>A0AAV0ZCM7_VICFA</name>
<gene>
    <name evidence="2" type="ORF">VFH_I202040</name>
</gene>
<organism evidence="2 3">
    <name type="scientific">Vicia faba</name>
    <name type="common">Broad bean</name>
    <name type="synonym">Faba vulgaris</name>
    <dbReference type="NCBI Taxonomy" id="3906"/>
    <lineage>
        <taxon>Eukaryota</taxon>
        <taxon>Viridiplantae</taxon>
        <taxon>Streptophyta</taxon>
        <taxon>Embryophyta</taxon>
        <taxon>Tracheophyta</taxon>
        <taxon>Spermatophyta</taxon>
        <taxon>Magnoliopsida</taxon>
        <taxon>eudicotyledons</taxon>
        <taxon>Gunneridae</taxon>
        <taxon>Pentapetalae</taxon>
        <taxon>rosids</taxon>
        <taxon>fabids</taxon>
        <taxon>Fabales</taxon>
        <taxon>Fabaceae</taxon>
        <taxon>Papilionoideae</taxon>
        <taxon>50 kb inversion clade</taxon>
        <taxon>NPAAA clade</taxon>
        <taxon>Hologalegina</taxon>
        <taxon>IRL clade</taxon>
        <taxon>Fabeae</taxon>
        <taxon>Vicia</taxon>
    </lineage>
</organism>
<evidence type="ECO:0000313" key="3">
    <source>
        <dbReference type="Proteomes" id="UP001157006"/>
    </source>
</evidence>
<dbReference type="AlphaFoldDB" id="A0AAV0ZCM7"/>
<dbReference type="EMBL" id="OX451735">
    <property type="protein sequence ID" value="CAI8595666.1"/>
    <property type="molecule type" value="Genomic_DNA"/>
</dbReference>
<sequence length="96" mass="11216">MGRIKLTIDSRRSLEFDIGAAVESDVARYWKNLKLGSYAGFNVDEDSRVEITLADHLYLPEDETRRFARRKQRQEVEETNGDYQSKTENAMRMIGR</sequence>
<evidence type="ECO:0000256" key="1">
    <source>
        <dbReference type="SAM" id="MobiDB-lite"/>
    </source>
</evidence>
<dbReference type="Proteomes" id="UP001157006">
    <property type="component" value="Chromosome 1S"/>
</dbReference>
<accession>A0AAV0ZCM7</accession>